<dbReference type="EMBL" id="JAACJN010000271">
    <property type="protein sequence ID" value="KAF5353035.1"/>
    <property type="molecule type" value="Genomic_DNA"/>
</dbReference>
<evidence type="ECO:0000313" key="2">
    <source>
        <dbReference type="Proteomes" id="UP000518752"/>
    </source>
</evidence>
<evidence type="ECO:0008006" key="3">
    <source>
        <dbReference type="Google" id="ProtNLM"/>
    </source>
</evidence>
<dbReference type="InterPro" id="IPR036537">
    <property type="entry name" value="Adaptor_Cbl_N_dom_sf"/>
</dbReference>
<dbReference type="GO" id="GO:0016020">
    <property type="term" value="C:membrane"/>
    <property type="evidence" value="ECO:0007669"/>
    <property type="project" value="TreeGrafter"/>
</dbReference>
<dbReference type="InterPro" id="IPR050248">
    <property type="entry name" value="Polysacc_deacetylase_ArnD"/>
</dbReference>
<protein>
    <recommendedName>
        <fullName evidence="3">Chitin deacetylase</fullName>
    </recommendedName>
</protein>
<keyword evidence="2" id="KW-1185">Reference proteome</keyword>
<accession>A0A8H5FX66</accession>
<dbReference type="OrthoDB" id="2857127at2759"/>
<dbReference type="Gene3D" id="3.20.20.370">
    <property type="entry name" value="Glycoside hydrolase/deacetylase"/>
    <property type="match status" value="1"/>
</dbReference>
<name>A0A8H5FX66_9AGAR</name>
<dbReference type="SUPFAM" id="SSF88713">
    <property type="entry name" value="Glycoside hydrolase/deacetylase"/>
    <property type="match status" value="1"/>
</dbReference>
<dbReference type="GO" id="GO:0007166">
    <property type="term" value="P:cell surface receptor signaling pathway"/>
    <property type="evidence" value="ECO:0007669"/>
    <property type="project" value="InterPro"/>
</dbReference>
<dbReference type="GO" id="GO:0004099">
    <property type="term" value="F:chitin deacetylase activity"/>
    <property type="evidence" value="ECO:0007669"/>
    <property type="project" value="TreeGrafter"/>
</dbReference>
<dbReference type="PANTHER" id="PTHR10587">
    <property type="entry name" value="GLYCOSYL TRANSFERASE-RELATED"/>
    <property type="match status" value="1"/>
</dbReference>
<dbReference type="AlphaFoldDB" id="A0A8H5FX66"/>
<comment type="caution">
    <text evidence="1">The sequence shown here is derived from an EMBL/GenBank/DDBJ whole genome shotgun (WGS) entry which is preliminary data.</text>
</comment>
<reference evidence="1 2" key="1">
    <citation type="journal article" date="2020" name="ISME J.">
        <title>Uncovering the hidden diversity of litter-decomposition mechanisms in mushroom-forming fungi.</title>
        <authorList>
            <person name="Floudas D."/>
            <person name="Bentzer J."/>
            <person name="Ahren D."/>
            <person name="Johansson T."/>
            <person name="Persson P."/>
            <person name="Tunlid A."/>
        </authorList>
    </citation>
    <scope>NUCLEOTIDE SEQUENCE [LARGE SCALE GENOMIC DNA]</scope>
    <source>
        <strain evidence="1 2">CBS 406.79</strain>
    </source>
</reference>
<dbReference type="InterPro" id="IPR011330">
    <property type="entry name" value="Glyco_hydro/deAcase_b/a-brl"/>
</dbReference>
<sequence>MGIKCRRVDCGFRFNHRPCQALYPSSITMPAPVMRKLLRLKFIPKPKGSSTDALGWLIDIALSAETALQFAPFPYVQGAATALALVLQCVQRVNQNNGDYDDLISRIKSILQVIQKVAEDSDADMCSRMNDLLEEFEASLREIVFTVKSQRQHNDKWIKQYLRSYSVADSILKLKQKLEDARLNLLVTATFAQHASANKNFARVDQKLEFQTAIVRETHSTIAKVDHQSQTLVESARGQVQLMNKNQSDVMAAFTLQSQLVSDGLRGQDSTLNDQKQLALRQHEEVLKAFQAVKQASLVPSASVSKDDFEEYEENFQVFKQSEWRPKKTLISSDENEGSWMSSNSQVLVIDQASTVGNARYRVRTFKAANYNKPEEADVAFQVFKDHLRLHSSTRMPFLPELVGFSKFKHGPSLFFEEHDEDYVPWTDYEHPNDLSKTLLLFKVNLVEEDARKYMARHMGMHPARNKEGNRIAESVLIGPGGKVKLLGWTSVTRPRVDFTSAAVSLKLLDQDLKLVGERLKKLENREQVLRDFIASGAAFLNIKRRRLSGSPLTDYHAHLGFLYCTCCEGPKSVRARWTPHIHFSVTATHDDLGSTATTELDIGLEPKSPRVHCAKVSIAPGVTTISSILFLQSYEPVDVSIMYHTTANPHHISFEHLSEYSTQYLIRYFPSVTNDDDDATSTSMYLLIHPCLSRYGKPLFELYFECEGKKGNRRMSITPLEAESRGIFIEQQTQHCLFREFSAGKEHFPLLCQHMELNPFEEYYPQALKEHGVSAFDDGHPELDLVECDDVEYGHPSHPSAQEFSSFSRRINSATMLPSSPTVHFFLVALVGVFIDVGDTRTVTSEGDEAQITDPVEECSPYYYAPVTNALSGFPPIWQPASILANDTEALNLWANISKSVPTNIFPHMQAIKLVVGVTPTCWRPPFGDIDDRIRAIAEGLGLITVIWGSDSFDWEQATGNVTADQVYANYDNLITKAENGTFSTVGSIMLTHELNSKSLLSLRYFTMQTAVTMYPQLKAAFQHIVPIGVALNRTQPYVETNYTQPNFEQCTSAF</sequence>
<dbReference type="CDD" id="cd21037">
    <property type="entry name" value="MLKL_NTD"/>
    <property type="match status" value="1"/>
</dbReference>
<dbReference type="GO" id="GO:0005975">
    <property type="term" value="P:carbohydrate metabolic process"/>
    <property type="evidence" value="ECO:0007669"/>
    <property type="project" value="InterPro"/>
</dbReference>
<evidence type="ECO:0000313" key="1">
    <source>
        <dbReference type="EMBL" id="KAF5353035.1"/>
    </source>
</evidence>
<dbReference type="Proteomes" id="UP000518752">
    <property type="component" value="Unassembled WGS sequence"/>
</dbReference>
<gene>
    <name evidence="1" type="ORF">D9757_011852</name>
</gene>
<dbReference type="Gene3D" id="1.20.930.20">
    <property type="entry name" value="Adaptor protein Cbl, N-terminal domain"/>
    <property type="match status" value="1"/>
</dbReference>
<dbReference type="PANTHER" id="PTHR10587:SF98">
    <property type="entry name" value="CHITIN DEACETYLASE"/>
    <property type="match status" value="1"/>
</dbReference>
<proteinExistence type="predicted"/>
<organism evidence="1 2">
    <name type="scientific">Collybiopsis confluens</name>
    <dbReference type="NCBI Taxonomy" id="2823264"/>
    <lineage>
        <taxon>Eukaryota</taxon>
        <taxon>Fungi</taxon>
        <taxon>Dikarya</taxon>
        <taxon>Basidiomycota</taxon>
        <taxon>Agaricomycotina</taxon>
        <taxon>Agaricomycetes</taxon>
        <taxon>Agaricomycetidae</taxon>
        <taxon>Agaricales</taxon>
        <taxon>Marasmiineae</taxon>
        <taxon>Omphalotaceae</taxon>
        <taxon>Collybiopsis</taxon>
    </lineage>
</organism>
<dbReference type="InterPro" id="IPR059179">
    <property type="entry name" value="MLKL-like_MCAfunc"/>
</dbReference>